<evidence type="ECO:0000313" key="3">
    <source>
        <dbReference type="Proteomes" id="UP000034883"/>
    </source>
</evidence>
<proteinExistence type="predicted"/>
<accession>A0A0F6W3A5</accession>
<evidence type="ECO:0000259" key="1">
    <source>
        <dbReference type="Pfam" id="PF04773"/>
    </source>
</evidence>
<dbReference type="Proteomes" id="UP000034883">
    <property type="component" value="Chromosome"/>
</dbReference>
<dbReference type="RefSeq" id="WP_053233378.1">
    <property type="nucleotide sequence ID" value="NZ_CP011125.1"/>
</dbReference>
<feature type="domain" description="FecR protein" evidence="1">
    <location>
        <begin position="59"/>
        <end position="149"/>
    </location>
</feature>
<dbReference type="OrthoDB" id="9902735at2"/>
<dbReference type="AlphaFoldDB" id="A0A0F6W3A5"/>
<keyword evidence="3" id="KW-1185">Reference proteome</keyword>
<protein>
    <recommendedName>
        <fullName evidence="1">FecR protein domain-containing protein</fullName>
    </recommendedName>
</protein>
<dbReference type="InterPro" id="IPR006860">
    <property type="entry name" value="FecR"/>
</dbReference>
<dbReference type="Pfam" id="PF04773">
    <property type="entry name" value="FecR"/>
    <property type="match status" value="1"/>
</dbReference>
<sequence length="500" mass="52597">MSRAGAALIASFALFACDRCGGSGVAELLGRDGTVERSTAAAATTWEIAPVGQRFELGDAVRTGDASTAQLRVGARGGVRMQPRTVLRFLGERPEAPSAVRLETGEVELDSAEDLVFETERGSVTLQAGARVRARTGDAARVEVIAGRVVFEEDGVARTAEAGDAVVLAVGRVVFEDDSTFGAPPEPAVEPTPTEAVAAVEAPVAVEEAVEEDEPIEASDPGTPGVQVTPSPERAHVTIPAGESPVIHDASAPTAVRIDFGAACPGRGIVTIRAGRRPVRYAGEGGAIVTIPTGRARYAIDCAEGNDPRGGTITVRRDDGSSRLDPVPPRNVVDTDGRTYDVLYQNALPILTVRWRESGSGNALLHVASNGRERTVAASSGRVELRSGELSEGTHRLWFTSSGRTSPQTTLRIRFDNAAPAASLREPGRAASLAPGQAVRVAGVVLDGFEVRAEGEPLAIDAQMRFAGEVRVPTTTDALAVRFSHPRRGVHYYLRRVAAR</sequence>
<dbReference type="EMBL" id="CP011125">
    <property type="protein sequence ID" value="AKF06183.1"/>
    <property type="molecule type" value="Genomic_DNA"/>
</dbReference>
<dbReference type="PROSITE" id="PS51257">
    <property type="entry name" value="PROKAR_LIPOPROTEIN"/>
    <property type="match status" value="1"/>
</dbReference>
<dbReference type="STRING" id="927083.DB32_003332"/>
<evidence type="ECO:0000313" key="2">
    <source>
        <dbReference type="EMBL" id="AKF06183.1"/>
    </source>
</evidence>
<gene>
    <name evidence="2" type="ORF">DB32_003332</name>
</gene>
<name>A0A0F6W3A5_9BACT</name>
<dbReference type="KEGG" id="samy:DB32_003332"/>
<reference evidence="2 3" key="1">
    <citation type="submission" date="2015-03" db="EMBL/GenBank/DDBJ databases">
        <title>Genome assembly of Sandaracinus amylolyticus DSM 53668.</title>
        <authorList>
            <person name="Sharma G."/>
            <person name="Subramanian S."/>
        </authorList>
    </citation>
    <scope>NUCLEOTIDE SEQUENCE [LARGE SCALE GENOMIC DNA]</scope>
    <source>
        <strain evidence="2 3">DSM 53668</strain>
    </source>
</reference>
<organism evidence="2 3">
    <name type="scientific">Sandaracinus amylolyticus</name>
    <dbReference type="NCBI Taxonomy" id="927083"/>
    <lineage>
        <taxon>Bacteria</taxon>
        <taxon>Pseudomonadati</taxon>
        <taxon>Myxococcota</taxon>
        <taxon>Polyangia</taxon>
        <taxon>Polyangiales</taxon>
        <taxon>Sandaracinaceae</taxon>
        <taxon>Sandaracinus</taxon>
    </lineage>
</organism>